<evidence type="ECO:0000313" key="3">
    <source>
        <dbReference type="Proteomes" id="UP000502549"/>
    </source>
</evidence>
<keyword evidence="1" id="KW-0732">Signal</keyword>
<gene>
    <name evidence="2" type="ORF">G4G71_06620</name>
</gene>
<keyword evidence="3" id="KW-1185">Reference proteome</keyword>
<dbReference type="EMBL" id="CP048833">
    <property type="protein sequence ID" value="QJP07574.1"/>
    <property type="molecule type" value="Genomic_DNA"/>
</dbReference>
<feature type="chain" id="PRO_5030734264" evidence="1">
    <location>
        <begin position="22"/>
        <end position="207"/>
    </location>
</feature>
<dbReference type="KEGG" id="pmui:G4G71_06620"/>
<organism evidence="2 3">
    <name type="scientific">Pseudomonas multiresinivorans</name>
    <dbReference type="NCBI Taxonomy" id="95301"/>
    <lineage>
        <taxon>Bacteria</taxon>
        <taxon>Pseudomonadati</taxon>
        <taxon>Pseudomonadota</taxon>
        <taxon>Gammaproteobacteria</taxon>
        <taxon>Pseudomonadales</taxon>
        <taxon>Pseudomonadaceae</taxon>
        <taxon>Pseudomonas</taxon>
    </lineage>
</organism>
<accession>A0A7Z3BIT0</accession>
<dbReference type="Proteomes" id="UP000502549">
    <property type="component" value="Chromosome"/>
</dbReference>
<dbReference type="AlphaFoldDB" id="A0A7Z3BIT0"/>
<proteinExistence type="predicted"/>
<sequence>MKRPSVLLILAIGFLCSRAYAQSELEPCGNEFSGEYYARVDRVIAEAVGQRAQLKLTTIPSFEPESGVRLVGTDVYFVKFLNSLWAEATSFDEAGYGHTDYAKPQITTEVRHAPLAPGLAKRVEQVFLQSIANTKKSDELRLDGVTYRFSTDKNSCGTTWSPDPESHGGRLVKVFRLLEKHAVLESASDLKNSEDSISLALDELKVE</sequence>
<feature type="signal peptide" evidence="1">
    <location>
        <begin position="1"/>
        <end position="21"/>
    </location>
</feature>
<protein>
    <submittedName>
        <fullName evidence="2">Uncharacterized protein</fullName>
    </submittedName>
</protein>
<reference evidence="2 3" key="1">
    <citation type="submission" date="2020-02" db="EMBL/GenBank/DDBJ databases">
        <title>Complete genome sequence of Pseudomonas multiresinivorans ORNL1.</title>
        <authorList>
            <person name="Podar M."/>
        </authorList>
    </citation>
    <scope>NUCLEOTIDE SEQUENCE [LARGE SCALE GENOMIC DNA]</scope>
    <source>
        <strain evidence="3">populi</strain>
    </source>
</reference>
<name>A0A7Z3BIT0_9PSED</name>
<evidence type="ECO:0000313" key="2">
    <source>
        <dbReference type="EMBL" id="QJP07574.1"/>
    </source>
</evidence>
<dbReference type="RefSeq" id="WP_169936324.1">
    <property type="nucleotide sequence ID" value="NZ_CP048833.1"/>
</dbReference>
<evidence type="ECO:0000256" key="1">
    <source>
        <dbReference type="SAM" id="SignalP"/>
    </source>
</evidence>